<evidence type="ECO:0000256" key="6">
    <source>
        <dbReference type="SAM" id="Phobius"/>
    </source>
</evidence>
<evidence type="ECO:0000259" key="7">
    <source>
        <dbReference type="Pfam" id="PF01061"/>
    </source>
</evidence>
<evidence type="ECO:0000256" key="4">
    <source>
        <dbReference type="ARBA" id="ARBA00022989"/>
    </source>
</evidence>
<evidence type="ECO:0000313" key="9">
    <source>
        <dbReference type="Proteomes" id="UP001141253"/>
    </source>
</evidence>
<organism evidence="8 9">
    <name type="scientific">Salix suchowensis</name>
    <dbReference type="NCBI Taxonomy" id="1278906"/>
    <lineage>
        <taxon>Eukaryota</taxon>
        <taxon>Viridiplantae</taxon>
        <taxon>Streptophyta</taxon>
        <taxon>Embryophyta</taxon>
        <taxon>Tracheophyta</taxon>
        <taxon>Spermatophyta</taxon>
        <taxon>Magnoliopsida</taxon>
        <taxon>eudicotyledons</taxon>
        <taxon>Gunneridae</taxon>
        <taxon>Pentapetalae</taxon>
        <taxon>rosids</taxon>
        <taxon>fabids</taxon>
        <taxon>Malpighiales</taxon>
        <taxon>Salicaceae</taxon>
        <taxon>Saliceae</taxon>
        <taxon>Salix</taxon>
    </lineage>
</organism>
<keyword evidence="3 6" id="KW-0812">Transmembrane</keyword>
<dbReference type="Pfam" id="PF01061">
    <property type="entry name" value="ABC2_membrane"/>
    <property type="match status" value="1"/>
</dbReference>
<protein>
    <recommendedName>
        <fullName evidence="7">ABC-2 type transporter transmembrane domain-containing protein</fullName>
    </recommendedName>
</protein>
<evidence type="ECO:0000256" key="1">
    <source>
        <dbReference type="ARBA" id="ARBA00004141"/>
    </source>
</evidence>
<reference evidence="8" key="1">
    <citation type="submission" date="2022-10" db="EMBL/GenBank/DDBJ databases">
        <authorList>
            <person name="Hyden B.L."/>
            <person name="Feng K."/>
            <person name="Yates T."/>
            <person name="Jawdy S."/>
            <person name="Smart L.B."/>
            <person name="Muchero W."/>
        </authorList>
    </citation>
    <scope>NUCLEOTIDE SEQUENCE</scope>
    <source>
        <tissue evidence="8">Shoot tip</tissue>
    </source>
</reference>
<proteinExistence type="predicted"/>
<evidence type="ECO:0000313" key="8">
    <source>
        <dbReference type="EMBL" id="KAJ6359588.1"/>
    </source>
</evidence>
<gene>
    <name evidence="8" type="ORF">OIU77_003734</name>
</gene>
<keyword evidence="4 6" id="KW-1133">Transmembrane helix</keyword>
<evidence type="ECO:0000256" key="5">
    <source>
        <dbReference type="ARBA" id="ARBA00023136"/>
    </source>
</evidence>
<dbReference type="Proteomes" id="UP001141253">
    <property type="component" value="Chromosome 13"/>
</dbReference>
<dbReference type="PANTHER" id="PTHR19241">
    <property type="entry name" value="ATP-BINDING CASSETTE TRANSPORTER"/>
    <property type="match status" value="1"/>
</dbReference>
<dbReference type="EMBL" id="JAPFFI010000015">
    <property type="protein sequence ID" value="KAJ6359588.1"/>
    <property type="molecule type" value="Genomic_DNA"/>
</dbReference>
<accession>A0ABQ9AU16</accession>
<name>A0ABQ9AU16_9ROSI</name>
<sequence>MSIMLINLVQLPLYMLQRLIFYKHKAQMFFRVSSYIVAKCIVNLPQTLLEALTYTLCAYFLAGQSMAGKGSPFFAYLALLFLVAYFGSSVFFFLSTISSIPEVGNALAGLLVSIFLLLCGFVIYPSNMPTYWKWLVYVNPIHWANVSFCRKMKNNGKVDAWMEEFRVDIERNGLGIPVKPVTLLFEGLSFTR</sequence>
<reference evidence="8" key="2">
    <citation type="journal article" date="2023" name="Int. J. Mol. Sci.">
        <title>De Novo Assembly and Annotation of 11 Diverse Shrub Willow (Salix) Genomes Reveals Novel Gene Organization in Sex-Linked Regions.</title>
        <authorList>
            <person name="Hyden B."/>
            <person name="Feng K."/>
            <person name="Yates T.B."/>
            <person name="Jawdy S."/>
            <person name="Cereghino C."/>
            <person name="Smart L.B."/>
            <person name="Muchero W."/>
        </authorList>
    </citation>
    <scope>NUCLEOTIDE SEQUENCE</scope>
    <source>
        <tissue evidence="8">Shoot tip</tissue>
    </source>
</reference>
<feature type="transmembrane region" description="Helical" evidence="6">
    <location>
        <begin position="73"/>
        <end position="94"/>
    </location>
</feature>
<comment type="caution">
    <text evidence="8">The sequence shown here is derived from an EMBL/GenBank/DDBJ whole genome shotgun (WGS) entry which is preliminary data.</text>
</comment>
<keyword evidence="9" id="KW-1185">Reference proteome</keyword>
<comment type="subcellular location">
    <subcellularLocation>
        <location evidence="1">Membrane</location>
        <topology evidence="1">Multi-pass membrane protein</topology>
    </subcellularLocation>
</comment>
<feature type="domain" description="ABC-2 type transporter transmembrane" evidence="7">
    <location>
        <begin position="3"/>
        <end position="148"/>
    </location>
</feature>
<feature type="transmembrane region" description="Helical" evidence="6">
    <location>
        <begin position="106"/>
        <end position="124"/>
    </location>
</feature>
<keyword evidence="2" id="KW-0813">Transport</keyword>
<evidence type="ECO:0000256" key="3">
    <source>
        <dbReference type="ARBA" id="ARBA00022692"/>
    </source>
</evidence>
<dbReference type="InterPro" id="IPR013525">
    <property type="entry name" value="ABC2_TM"/>
</dbReference>
<keyword evidence="5 6" id="KW-0472">Membrane</keyword>
<evidence type="ECO:0000256" key="2">
    <source>
        <dbReference type="ARBA" id="ARBA00022448"/>
    </source>
</evidence>